<organism evidence="1 2">
    <name type="scientific">Glossina pallidipes</name>
    <name type="common">Tsetse fly</name>
    <dbReference type="NCBI Taxonomy" id="7398"/>
    <lineage>
        <taxon>Eukaryota</taxon>
        <taxon>Metazoa</taxon>
        <taxon>Ecdysozoa</taxon>
        <taxon>Arthropoda</taxon>
        <taxon>Hexapoda</taxon>
        <taxon>Insecta</taxon>
        <taxon>Pterygota</taxon>
        <taxon>Neoptera</taxon>
        <taxon>Endopterygota</taxon>
        <taxon>Diptera</taxon>
        <taxon>Brachycera</taxon>
        <taxon>Muscomorpha</taxon>
        <taxon>Hippoboscoidea</taxon>
        <taxon>Glossinidae</taxon>
        <taxon>Glossina</taxon>
    </lineage>
</organism>
<dbReference type="Proteomes" id="UP000092445">
    <property type="component" value="Unassembled WGS sequence"/>
</dbReference>
<dbReference type="AlphaFoldDB" id="A0A1A9ZV86"/>
<sequence>MGYKYHLIVHMAAVLHSTETVADSIELVVVLIVLDSIGLEGLLAVLPRKVVIGDNNMTITVKVKHKTELAVNSIDQPVYSSQSTLTSVLPPAHNIGSGLHNIPLMLLLGLTALRTRRPLLHSAAILAMTVAYIIDM</sequence>
<dbReference type="EnsemblMetazoa" id="GPAI026077-RA">
    <property type="protein sequence ID" value="GPAI026077-PA"/>
    <property type="gene ID" value="GPAI026077"/>
</dbReference>
<accession>A0A1A9ZV86</accession>
<reference evidence="1" key="2">
    <citation type="submission" date="2020-05" db="UniProtKB">
        <authorList>
            <consortium name="EnsemblMetazoa"/>
        </authorList>
    </citation>
    <scope>IDENTIFICATION</scope>
    <source>
        <strain evidence="1">IAEA</strain>
    </source>
</reference>
<proteinExistence type="predicted"/>
<keyword evidence="2" id="KW-1185">Reference proteome</keyword>
<evidence type="ECO:0000313" key="2">
    <source>
        <dbReference type="Proteomes" id="UP000092445"/>
    </source>
</evidence>
<protein>
    <submittedName>
        <fullName evidence="1">Uncharacterized protein</fullName>
    </submittedName>
</protein>
<reference evidence="2" key="1">
    <citation type="submission" date="2014-03" db="EMBL/GenBank/DDBJ databases">
        <authorList>
            <person name="Aksoy S."/>
            <person name="Warren W."/>
            <person name="Wilson R.K."/>
        </authorList>
    </citation>
    <scope>NUCLEOTIDE SEQUENCE [LARGE SCALE GENOMIC DNA]</scope>
    <source>
        <strain evidence="2">IAEA</strain>
    </source>
</reference>
<dbReference type="VEuPathDB" id="VectorBase:GPAI026077"/>
<name>A0A1A9ZV86_GLOPL</name>
<evidence type="ECO:0000313" key="1">
    <source>
        <dbReference type="EnsemblMetazoa" id="GPAI026077-PA"/>
    </source>
</evidence>